<accession>F2UMH8</accession>
<reference evidence="3" key="1">
    <citation type="submission" date="2009-08" db="EMBL/GenBank/DDBJ databases">
        <title>Annotation of Salpingoeca rosetta.</title>
        <authorList>
            <consortium name="The Broad Institute Genome Sequencing Platform"/>
            <person name="Russ C."/>
            <person name="Cuomo C."/>
            <person name="Burger G."/>
            <person name="Gray M.W."/>
            <person name="Holland P.W.H."/>
            <person name="King N."/>
            <person name="Lang F.B.F."/>
            <person name="Roger A.J."/>
            <person name="Ruiz-Trillo I."/>
            <person name="Young S.K."/>
            <person name="Zeng Q."/>
            <person name="Gargeya S."/>
            <person name="Alvarado L."/>
            <person name="Berlin A."/>
            <person name="Chapman S.B."/>
            <person name="Chen Z."/>
            <person name="Freedman E."/>
            <person name="Gellesch M."/>
            <person name="Goldberg J."/>
            <person name="Griggs A."/>
            <person name="Gujja S."/>
            <person name="Heilman E."/>
            <person name="Heiman D."/>
            <person name="Howarth C."/>
            <person name="Mehta T."/>
            <person name="Neiman D."/>
            <person name="Pearson M."/>
            <person name="Roberts A."/>
            <person name="Saif S."/>
            <person name="Shea T."/>
            <person name="Shenoy N."/>
            <person name="Sisk P."/>
            <person name="Stolte C."/>
            <person name="Sykes S."/>
            <person name="White J."/>
            <person name="Yandava C."/>
            <person name="Haas B."/>
            <person name="Nusbaum C."/>
            <person name="Birren B."/>
        </authorList>
    </citation>
    <scope>NUCLEOTIDE SEQUENCE</scope>
    <source>
        <strain evidence="3">ATCC 50818</strain>
    </source>
</reference>
<feature type="compositionally biased region" description="Basic and acidic residues" evidence="1">
    <location>
        <begin position="35"/>
        <end position="51"/>
    </location>
</feature>
<evidence type="ECO:0000259" key="2">
    <source>
        <dbReference type="PROSITE" id="PS50280"/>
    </source>
</evidence>
<dbReference type="GeneID" id="16070201"/>
<evidence type="ECO:0000256" key="1">
    <source>
        <dbReference type="SAM" id="MobiDB-lite"/>
    </source>
</evidence>
<gene>
    <name evidence="3" type="ORF">PTSG_09393</name>
</gene>
<dbReference type="FunCoup" id="F2UMH8">
    <property type="interactions" value="311"/>
</dbReference>
<dbReference type="AlphaFoldDB" id="F2UMH8"/>
<protein>
    <recommendedName>
        <fullName evidence="2">SET domain-containing protein</fullName>
    </recommendedName>
</protein>
<evidence type="ECO:0000313" key="4">
    <source>
        <dbReference type="Proteomes" id="UP000007799"/>
    </source>
</evidence>
<dbReference type="EMBL" id="GL832982">
    <property type="protein sequence ID" value="EGD78327.1"/>
    <property type="molecule type" value="Genomic_DNA"/>
</dbReference>
<feature type="region of interest" description="Disordered" evidence="1">
    <location>
        <begin position="1"/>
        <end position="187"/>
    </location>
</feature>
<proteinExistence type="predicted"/>
<dbReference type="OrthoDB" id="5560686at2759"/>
<dbReference type="Proteomes" id="UP000007799">
    <property type="component" value="Unassembled WGS sequence"/>
</dbReference>
<dbReference type="PANTHER" id="PTHR46167">
    <property type="entry name" value="N-LYSINE METHYLTRANSFERASE KMT5A"/>
    <property type="match status" value="1"/>
</dbReference>
<dbReference type="InterPro" id="IPR046341">
    <property type="entry name" value="SET_dom_sf"/>
</dbReference>
<feature type="compositionally biased region" description="Low complexity" evidence="1">
    <location>
        <begin position="81"/>
        <end position="104"/>
    </location>
</feature>
<dbReference type="eggNOG" id="KOG1085">
    <property type="taxonomic scope" value="Eukaryota"/>
</dbReference>
<dbReference type="InterPro" id="IPR047266">
    <property type="entry name" value="KMT5A-like_SET"/>
</dbReference>
<organism evidence="3 4">
    <name type="scientific">Salpingoeca rosetta (strain ATCC 50818 / BSB-021)</name>
    <dbReference type="NCBI Taxonomy" id="946362"/>
    <lineage>
        <taxon>Eukaryota</taxon>
        <taxon>Choanoflagellata</taxon>
        <taxon>Craspedida</taxon>
        <taxon>Salpingoecidae</taxon>
        <taxon>Salpingoeca</taxon>
    </lineage>
</organism>
<dbReference type="InParanoid" id="F2UMH8"/>
<dbReference type="GO" id="GO:0005634">
    <property type="term" value="C:nucleus"/>
    <property type="evidence" value="ECO:0007669"/>
    <property type="project" value="TreeGrafter"/>
</dbReference>
<evidence type="ECO:0000313" key="3">
    <source>
        <dbReference type="EMBL" id="EGD78327.1"/>
    </source>
</evidence>
<dbReference type="STRING" id="946362.F2UMH8"/>
<feature type="domain" description="SET" evidence="2">
    <location>
        <begin position="225"/>
        <end position="352"/>
    </location>
</feature>
<dbReference type="PANTHER" id="PTHR46167:SF1">
    <property type="entry name" value="N-LYSINE METHYLTRANSFERASE KMT5A"/>
    <property type="match status" value="1"/>
</dbReference>
<feature type="compositionally biased region" description="Low complexity" evidence="1">
    <location>
        <begin position="9"/>
        <end position="32"/>
    </location>
</feature>
<dbReference type="GO" id="GO:0005700">
    <property type="term" value="C:polytene chromosome"/>
    <property type="evidence" value="ECO:0007669"/>
    <property type="project" value="TreeGrafter"/>
</dbReference>
<dbReference type="KEGG" id="sre:PTSG_09393"/>
<dbReference type="InterPro" id="IPR051760">
    <property type="entry name" value="KMT5A"/>
</dbReference>
<name>F2UMH8_SALR5</name>
<sequence>MSYQTASDQTSGSVQTVPTSSSSVSQHAQQHQKQQHQEQHHGHALRNDPHQQHQQHQQQQPQEQETMAPTATVMRRRIDEGPGSLFSALAGASGSQDSNNSDNDFLPSSSATKATRDTAPAQRAESTSGGAKARRRQSQRTQPTQPSTAKRRAASTGTGRKGSKQQQAARATTKKGGKAKADPLKQTDIRQHFGVRLTRRISETAKKEQQLQEIQNMIREERDSPHLDIVDIEGKGKGVLARRTFEKGEYVCEYAGDLITKPEAAEREQRYLTEAREQHLDEMMCYMYFLRHRGKVWCVDATHSKRIGRLINHSRSSFNLRTKLFEVDGTPHLGLVATREISKGEELLYDYGERDPSTLRAMPWLKS</sequence>
<dbReference type="PROSITE" id="PS50280">
    <property type="entry name" value="SET"/>
    <property type="match status" value="1"/>
</dbReference>
<dbReference type="Gene3D" id="2.170.270.10">
    <property type="entry name" value="SET domain"/>
    <property type="match status" value="1"/>
</dbReference>
<dbReference type="GO" id="GO:0042799">
    <property type="term" value="F:histone H4K20 methyltransferase activity"/>
    <property type="evidence" value="ECO:0007669"/>
    <property type="project" value="TreeGrafter"/>
</dbReference>
<dbReference type="GO" id="GO:0006357">
    <property type="term" value="P:regulation of transcription by RNA polymerase II"/>
    <property type="evidence" value="ECO:0007669"/>
    <property type="project" value="TreeGrafter"/>
</dbReference>
<feature type="compositionally biased region" description="Low complexity" evidence="1">
    <location>
        <begin position="52"/>
        <end position="65"/>
    </location>
</feature>
<keyword evidence="4" id="KW-1185">Reference proteome</keyword>
<feature type="compositionally biased region" description="Low complexity" evidence="1">
    <location>
        <begin position="139"/>
        <end position="148"/>
    </location>
</feature>
<dbReference type="Pfam" id="PF00856">
    <property type="entry name" value="SET"/>
    <property type="match status" value="1"/>
</dbReference>
<dbReference type="SUPFAM" id="SSF82199">
    <property type="entry name" value="SET domain"/>
    <property type="match status" value="1"/>
</dbReference>
<dbReference type="CDD" id="cd10528">
    <property type="entry name" value="SET_SETD8"/>
    <property type="match status" value="1"/>
</dbReference>
<dbReference type="InterPro" id="IPR001214">
    <property type="entry name" value="SET_dom"/>
</dbReference>
<dbReference type="SMART" id="SM00317">
    <property type="entry name" value="SET"/>
    <property type="match status" value="1"/>
</dbReference>
<dbReference type="RefSeq" id="XP_004989650.1">
    <property type="nucleotide sequence ID" value="XM_004989593.1"/>
</dbReference>